<keyword evidence="5 9" id="KW-0479">Metal-binding</keyword>
<feature type="binding site" description="axial binding residue" evidence="9">
    <location>
        <position position="404"/>
    </location>
    <ligand>
        <name>heme</name>
        <dbReference type="ChEBI" id="CHEBI:30413"/>
    </ligand>
    <ligandPart>
        <name>Fe</name>
        <dbReference type="ChEBI" id="CHEBI:18248"/>
    </ligandPart>
</feature>
<dbReference type="PROSITE" id="PS00086">
    <property type="entry name" value="CYTOCHROME_P450"/>
    <property type="match status" value="1"/>
</dbReference>
<dbReference type="PRINTS" id="PR00463">
    <property type="entry name" value="EP450I"/>
</dbReference>
<organism evidence="11 12">
    <name type="scientific">Euphydryas editha</name>
    <name type="common">Edith's checkerspot</name>
    <dbReference type="NCBI Taxonomy" id="104508"/>
    <lineage>
        <taxon>Eukaryota</taxon>
        <taxon>Metazoa</taxon>
        <taxon>Ecdysozoa</taxon>
        <taxon>Arthropoda</taxon>
        <taxon>Hexapoda</taxon>
        <taxon>Insecta</taxon>
        <taxon>Pterygota</taxon>
        <taxon>Neoptera</taxon>
        <taxon>Endopterygota</taxon>
        <taxon>Lepidoptera</taxon>
        <taxon>Glossata</taxon>
        <taxon>Ditrysia</taxon>
        <taxon>Papilionoidea</taxon>
        <taxon>Nymphalidae</taxon>
        <taxon>Nymphalinae</taxon>
        <taxon>Euphydryas</taxon>
    </lineage>
</organism>
<dbReference type="GO" id="GO:0004497">
    <property type="term" value="F:monooxygenase activity"/>
    <property type="evidence" value="ECO:0007669"/>
    <property type="project" value="UniProtKB-KW"/>
</dbReference>
<comment type="cofactor">
    <cofactor evidence="1 9">
        <name>heme</name>
        <dbReference type="ChEBI" id="CHEBI:30413"/>
    </cofactor>
</comment>
<dbReference type="AlphaFoldDB" id="A0AAU9VER0"/>
<evidence type="ECO:0000256" key="8">
    <source>
        <dbReference type="ARBA" id="ARBA00023033"/>
    </source>
</evidence>
<dbReference type="PRINTS" id="PR00385">
    <property type="entry name" value="P450"/>
</dbReference>
<dbReference type="InterPro" id="IPR017972">
    <property type="entry name" value="Cyt_P450_CS"/>
</dbReference>
<comment type="caution">
    <text evidence="11">The sequence shown here is derived from an EMBL/GenBank/DDBJ whole genome shotgun (WGS) entry which is preliminary data.</text>
</comment>
<dbReference type="InterPro" id="IPR001128">
    <property type="entry name" value="Cyt_P450"/>
</dbReference>
<dbReference type="Gene3D" id="1.10.630.10">
    <property type="entry name" value="Cytochrome P450"/>
    <property type="match status" value="1"/>
</dbReference>
<keyword evidence="7 9" id="KW-0408">Iron</keyword>
<dbReference type="GO" id="GO:0005506">
    <property type="term" value="F:iron ion binding"/>
    <property type="evidence" value="ECO:0007669"/>
    <property type="project" value="InterPro"/>
</dbReference>
<evidence type="ECO:0000256" key="6">
    <source>
        <dbReference type="ARBA" id="ARBA00023002"/>
    </source>
</evidence>
<sequence length="463" mass="54387">MLFFVRSLASQTIFKATRELYKTYNGVIQLHALHFRCVNIYDPEDIATILSSEQFNEKDVPYNFIRPWLNNGLITSNGHKWLQRRKMLTPAFHLNVLKKFVEVFVEHVEHFQKSVESEGANEKTNLYQLISQVTLKILCETSMGTSKQCSLESVFHKYFHAIEAISECALQRTCRVWYFFDWIYNLTNTGQKQKKIIEDLHGFSQYIIRNRRHFLELQNGRIIEENTKTGESKGRLAMIDLLFQNEKKRKIDESGIREEVDTFLFAGYDTISTALTFFIMRIANEPTIQEKIHQEIENIFGDSDRAPSFEDLNEMKYTECCIKESLRIYPSVPFISRYVRNEIVLGGYTIPAGTQVSIMIYDLHHREDIYPEPEKFIPERFLPSNQMKNHPFAFIPFSAGYRNCLGQKYAMLEMKTLISGLFRKYRVEPVTRTEDIVFRMAITLRTTQPIYAKIIKKKQNKTN</sequence>
<accession>A0AAU9VER0</accession>
<dbReference type="Proteomes" id="UP001153954">
    <property type="component" value="Unassembled WGS sequence"/>
</dbReference>
<name>A0AAU9VER0_EUPED</name>
<dbReference type="GO" id="GO:0020037">
    <property type="term" value="F:heme binding"/>
    <property type="evidence" value="ECO:0007669"/>
    <property type="project" value="InterPro"/>
</dbReference>
<proteinExistence type="inferred from homology"/>
<protein>
    <recommendedName>
        <fullName evidence="13">Cytochrome P450</fullName>
    </recommendedName>
</protein>
<comment type="function">
    <text evidence="2">May be involved in the metabolism of insect hormones and in the breakdown of synthetic insecticides.</text>
</comment>
<dbReference type="GO" id="GO:0016705">
    <property type="term" value="F:oxidoreductase activity, acting on paired donors, with incorporation or reduction of molecular oxygen"/>
    <property type="evidence" value="ECO:0007669"/>
    <property type="project" value="InterPro"/>
</dbReference>
<evidence type="ECO:0000256" key="9">
    <source>
        <dbReference type="PIRSR" id="PIRSR602401-1"/>
    </source>
</evidence>
<dbReference type="InterPro" id="IPR002401">
    <property type="entry name" value="Cyt_P450_E_grp-I"/>
</dbReference>
<keyword evidence="8 10" id="KW-0503">Monooxygenase</keyword>
<evidence type="ECO:0000256" key="1">
    <source>
        <dbReference type="ARBA" id="ARBA00001971"/>
    </source>
</evidence>
<dbReference type="SUPFAM" id="SSF48264">
    <property type="entry name" value="Cytochrome P450"/>
    <property type="match status" value="1"/>
</dbReference>
<evidence type="ECO:0000313" key="12">
    <source>
        <dbReference type="Proteomes" id="UP001153954"/>
    </source>
</evidence>
<evidence type="ECO:0000256" key="5">
    <source>
        <dbReference type="ARBA" id="ARBA00022723"/>
    </source>
</evidence>
<gene>
    <name evidence="11" type="ORF">EEDITHA_LOCUS22047</name>
</gene>
<dbReference type="InterPro" id="IPR050196">
    <property type="entry name" value="Cytochrome_P450_Monoox"/>
</dbReference>
<evidence type="ECO:0000256" key="2">
    <source>
        <dbReference type="ARBA" id="ARBA00003690"/>
    </source>
</evidence>
<evidence type="ECO:0008006" key="13">
    <source>
        <dbReference type="Google" id="ProtNLM"/>
    </source>
</evidence>
<evidence type="ECO:0000256" key="4">
    <source>
        <dbReference type="ARBA" id="ARBA00022617"/>
    </source>
</evidence>
<comment type="similarity">
    <text evidence="3 10">Belongs to the cytochrome P450 family.</text>
</comment>
<dbReference type="Pfam" id="PF00067">
    <property type="entry name" value="p450"/>
    <property type="match status" value="1"/>
</dbReference>
<evidence type="ECO:0000313" key="11">
    <source>
        <dbReference type="EMBL" id="CAH2108081.1"/>
    </source>
</evidence>
<dbReference type="PANTHER" id="PTHR24291:SF105">
    <property type="entry name" value="CYTOCHROME P450 4P1-RELATED"/>
    <property type="match status" value="1"/>
</dbReference>
<keyword evidence="6 10" id="KW-0560">Oxidoreductase</keyword>
<evidence type="ECO:0000256" key="10">
    <source>
        <dbReference type="RuleBase" id="RU000461"/>
    </source>
</evidence>
<keyword evidence="4 9" id="KW-0349">Heme</keyword>
<reference evidence="11" key="1">
    <citation type="submission" date="2022-03" db="EMBL/GenBank/DDBJ databases">
        <authorList>
            <person name="Tunstrom K."/>
        </authorList>
    </citation>
    <scope>NUCLEOTIDE SEQUENCE</scope>
</reference>
<dbReference type="CDD" id="cd20628">
    <property type="entry name" value="CYP4"/>
    <property type="match status" value="1"/>
</dbReference>
<dbReference type="InterPro" id="IPR036396">
    <property type="entry name" value="Cyt_P450_sf"/>
</dbReference>
<evidence type="ECO:0000256" key="3">
    <source>
        <dbReference type="ARBA" id="ARBA00010617"/>
    </source>
</evidence>
<dbReference type="PANTHER" id="PTHR24291">
    <property type="entry name" value="CYTOCHROME P450 FAMILY 4"/>
    <property type="match status" value="1"/>
</dbReference>
<evidence type="ECO:0000256" key="7">
    <source>
        <dbReference type="ARBA" id="ARBA00023004"/>
    </source>
</evidence>
<keyword evidence="12" id="KW-1185">Reference proteome</keyword>
<dbReference type="EMBL" id="CAKOGL010000031">
    <property type="protein sequence ID" value="CAH2108081.1"/>
    <property type="molecule type" value="Genomic_DNA"/>
</dbReference>